<comment type="caution">
    <text evidence="2">The sequence shown here is derived from an EMBL/GenBank/DDBJ whole genome shotgun (WGS) entry which is preliminary data.</text>
</comment>
<evidence type="ECO:0000313" key="3">
    <source>
        <dbReference type="EMBL" id="PWL07903.1"/>
    </source>
</evidence>
<reference evidence="3 5" key="1">
    <citation type="submission" date="2016-04" db="EMBL/GenBank/DDBJ databases">
        <title>Genome sequence of Methanosphaera cuniculi DSM 4103.</title>
        <authorList>
            <person name="Poehlein A."/>
            <person name="Seedorf H."/>
            <person name="Daniel R."/>
        </authorList>
    </citation>
    <scope>NUCLEOTIDE SEQUENCE [LARGE SCALE GENOMIC DNA]</scope>
    <source>
        <strain evidence="3 5">DSM 4103</strain>
    </source>
</reference>
<name>A0A2A2HCU0_9EURY</name>
<dbReference type="RefSeq" id="WP_095608701.1">
    <property type="nucleotide sequence ID" value="NZ_LMVN01000019.1"/>
</dbReference>
<organism evidence="2 4">
    <name type="scientific">Methanosphaera cuniculi</name>
    <dbReference type="NCBI Taxonomy" id="1077256"/>
    <lineage>
        <taxon>Archaea</taxon>
        <taxon>Methanobacteriati</taxon>
        <taxon>Methanobacteriota</taxon>
        <taxon>Methanomada group</taxon>
        <taxon>Methanobacteria</taxon>
        <taxon>Methanobacteriales</taxon>
        <taxon>Methanobacteriaceae</taxon>
        <taxon>Methanosphaera</taxon>
    </lineage>
</organism>
<dbReference type="Proteomes" id="UP000246004">
    <property type="component" value="Unassembled WGS sequence"/>
</dbReference>
<feature type="compositionally biased region" description="Acidic residues" evidence="1">
    <location>
        <begin position="11"/>
        <end position="23"/>
    </location>
</feature>
<evidence type="ECO:0000313" key="4">
    <source>
        <dbReference type="Proteomes" id="UP000217528"/>
    </source>
</evidence>
<protein>
    <submittedName>
        <fullName evidence="2">Uncharacterized protein</fullName>
    </submittedName>
</protein>
<dbReference type="EMBL" id="LWMS01000042">
    <property type="protein sequence ID" value="PWL07903.1"/>
    <property type="molecule type" value="Genomic_DNA"/>
</dbReference>
<evidence type="ECO:0000313" key="2">
    <source>
        <dbReference type="EMBL" id="PAV07331.1"/>
    </source>
</evidence>
<sequence>MSDEKNTQQPIEDEEVVEVEENNQPELDNTPKDEDETNIFQEEKQLFELTEDITFQDLNEEQQDELIEQLNPNLYDLYIYDADIDPQILEKYEVGQYLYQPSDIYTTRLLTDPIRNTRYAILSKEFQQIPDDELVEEYQDIDLSVSGVLNCFKIVSIESDEELMLITLLHYNSFEELVLKDHMTEIEEKASKMADDMIQTHEYIETDINLEPINYKIPTAIGINNRESGLKPYTKGQLIFYLSVLSAIYEKKGLEDVFAFTDEYDIANIINIYQNSVDELKNIDIVDDDEYDLEKLKISQAYVNTIINSLELSEQLEPEELKGRISKNFEKKDAKEQIAEISNILDISEDKLRELINLK</sequence>
<evidence type="ECO:0000313" key="5">
    <source>
        <dbReference type="Proteomes" id="UP000246004"/>
    </source>
</evidence>
<proteinExistence type="predicted"/>
<reference evidence="2 4" key="2">
    <citation type="journal article" date="2017" name="BMC Genomics">
        <title>Genomic analysis of methanogenic archaea reveals a shift towards energy conservation.</title>
        <authorList>
            <person name="Gilmore S.P."/>
            <person name="Henske J.K."/>
            <person name="Sexton J.A."/>
            <person name="Solomon K.V."/>
            <person name="Seppala S."/>
            <person name="Yoo J.I."/>
            <person name="Huyett L.M."/>
            <person name="Pressman A."/>
            <person name="Cogan J.Z."/>
            <person name="Kivenson V."/>
            <person name="Peng X."/>
            <person name="Tan Y."/>
            <person name="Valentine D.L."/>
            <person name="O'Malley M.A."/>
        </authorList>
    </citation>
    <scope>NUCLEOTIDE SEQUENCE [LARGE SCALE GENOMIC DNA]</scope>
    <source>
        <strain evidence="2 4">1R-7</strain>
    </source>
</reference>
<dbReference type="EMBL" id="LMVN01000019">
    <property type="protein sequence ID" value="PAV07331.1"/>
    <property type="molecule type" value="Genomic_DNA"/>
</dbReference>
<keyword evidence="4" id="KW-1185">Reference proteome</keyword>
<gene>
    <name evidence="2" type="ORF">ASJ82_00340</name>
    <name evidence="3" type="ORF">MSCUN_11460</name>
</gene>
<dbReference type="AlphaFoldDB" id="A0A2A2HCU0"/>
<accession>A0A2A2HCU0</accession>
<dbReference type="OrthoDB" id="385719at2157"/>
<dbReference type="Proteomes" id="UP000217528">
    <property type="component" value="Unassembled WGS sequence"/>
</dbReference>
<feature type="region of interest" description="Disordered" evidence="1">
    <location>
        <begin position="1"/>
        <end position="38"/>
    </location>
</feature>
<evidence type="ECO:0000256" key="1">
    <source>
        <dbReference type="SAM" id="MobiDB-lite"/>
    </source>
</evidence>